<dbReference type="UniPathway" id="UPA00973"/>
<dbReference type="EC" id="2.4.1.182" evidence="3 11"/>
<evidence type="ECO:0000256" key="6">
    <source>
        <dbReference type="ARBA" id="ARBA00022556"/>
    </source>
</evidence>
<dbReference type="Pfam" id="PF02684">
    <property type="entry name" value="LpxB"/>
    <property type="match status" value="2"/>
</dbReference>
<protein>
    <recommendedName>
        <fullName evidence="4 11">Lipid-A-disaccharide synthase</fullName>
        <ecNumber evidence="3 11">2.4.1.182</ecNumber>
    </recommendedName>
</protein>
<evidence type="ECO:0000256" key="4">
    <source>
        <dbReference type="ARBA" id="ARBA00020902"/>
    </source>
</evidence>
<dbReference type="STRING" id="64971.SAMN05421831_103111"/>
<proteinExistence type="inferred from homology"/>
<dbReference type="EMBL" id="FNYH01000003">
    <property type="protein sequence ID" value="SEI51281.1"/>
    <property type="molecule type" value="Genomic_DNA"/>
</dbReference>
<dbReference type="SUPFAM" id="SSF53756">
    <property type="entry name" value="UDP-Glycosyltransferase/glycogen phosphorylase"/>
    <property type="match status" value="1"/>
</dbReference>
<comment type="pathway">
    <text evidence="11">Bacterial outer membrane biogenesis; LPS lipid A biosynthesis.</text>
</comment>
<gene>
    <name evidence="11" type="primary">lpxB</name>
    <name evidence="12" type="ORF">SAMN05421831_103111</name>
</gene>
<keyword evidence="9 11" id="KW-0443">Lipid metabolism</keyword>
<evidence type="ECO:0000256" key="9">
    <source>
        <dbReference type="ARBA" id="ARBA00023098"/>
    </source>
</evidence>
<comment type="function">
    <text evidence="1 11">Condensation of UDP-2,3-diacylglucosamine and 2,3-diacylglucosamine-1-phosphate to form lipid A disaccharide, a precursor of lipid A, a phosphorylated glycolipid that anchors the lipopolysaccharide to the outer membrane of the cell.</text>
</comment>
<dbReference type="NCBIfam" id="TIGR00215">
    <property type="entry name" value="lpxB"/>
    <property type="match status" value="1"/>
</dbReference>
<evidence type="ECO:0000313" key="12">
    <source>
        <dbReference type="EMBL" id="SEI51281.1"/>
    </source>
</evidence>
<organism evidence="12 13">
    <name type="scientific">Allopseudospirillum japonicum</name>
    <dbReference type="NCBI Taxonomy" id="64971"/>
    <lineage>
        <taxon>Bacteria</taxon>
        <taxon>Pseudomonadati</taxon>
        <taxon>Pseudomonadota</taxon>
        <taxon>Gammaproteobacteria</taxon>
        <taxon>Oceanospirillales</taxon>
        <taxon>Oceanospirillaceae</taxon>
        <taxon>Allopseudospirillum</taxon>
    </lineage>
</organism>
<dbReference type="GO" id="GO:0008915">
    <property type="term" value="F:lipid-A-disaccharide synthase activity"/>
    <property type="evidence" value="ECO:0007669"/>
    <property type="project" value="UniProtKB-UniRule"/>
</dbReference>
<accession>A0A1H6R630</accession>
<dbReference type="Proteomes" id="UP000242999">
    <property type="component" value="Unassembled WGS sequence"/>
</dbReference>
<keyword evidence="6 11" id="KW-0441">Lipid A biosynthesis</keyword>
<keyword evidence="7 11" id="KW-0328">Glycosyltransferase</keyword>
<evidence type="ECO:0000256" key="1">
    <source>
        <dbReference type="ARBA" id="ARBA00002056"/>
    </source>
</evidence>
<dbReference type="GO" id="GO:0005543">
    <property type="term" value="F:phospholipid binding"/>
    <property type="evidence" value="ECO:0007669"/>
    <property type="project" value="TreeGrafter"/>
</dbReference>
<evidence type="ECO:0000256" key="11">
    <source>
        <dbReference type="HAMAP-Rule" id="MF_00392"/>
    </source>
</evidence>
<reference evidence="13" key="1">
    <citation type="submission" date="2016-10" db="EMBL/GenBank/DDBJ databases">
        <authorList>
            <person name="Varghese N."/>
            <person name="Submissions S."/>
        </authorList>
    </citation>
    <scope>NUCLEOTIDE SEQUENCE [LARGE SCALE GENOMIC DNA]</scope>
    <source>
        <strain evidence="13">DSM 7165</strain>
    </source>
</reference>
<evidence type="ECO:0000313" key="13">
    <source>
        <dbReference type="Proteomes" id="UP000242999"/>
    </source>
</evidence>
<keyword evidence="13" id="KW-1185">Reference proteome</keyword>
<keyword evidence="8 11" id="KW-0808">Transferase</keyword>
<evidence type="ECO:0000256" key="3">
    <source>
        <dbReference type="ARBA" id="ARBA00012687"/>
    </source>
</evidence>
<dbReference type="GO" id="GO:0016020">
    <property type="term" value="C:membrane"/>
    <property type="evidence" value="ECO:0007669"/>
    <property type="project" value="GOC"/>
</dbReference>
<name>A0A1H6R630_9GAMM</name>
<evidence type="ECO:0000256" key="8">
    <source>
        <dbReference type="ARBA" id="ARBA00022679"/>
    </source>
</evidence>
<dbReference type="GO" id="GO:0009245">
    <property type="term" value="P:lipid A biosynthetic process"/>
    <property type="evidence" value="ECO:0007669"/>
    <property type="project" value="UniProtKB-UniRule"/>
</dbReference>
<dbReference type="HAMAP" id="MF_00392">
    <property type="entry name" value="LpxB"/>
    <property type="match status" value="1"/>
</dbReference>
<comment type="catalytic activity">
    <reaction evidence="10 11">
        <text>a lipid X + a UDP-2-N,3-O-bis[(3R)-3-hydroxyacyl]-alpha-D-glucosamine = a lipid A disaccharide + UDP + H(+)</text>
        <dbReference type="Rhea" id="RHEA:67828"/>
        <dbReference type="ChEBI" id="CHEBI:15378"/>
        <dbReference type="ChEBI" id="CHEBI:58223"/>
        <dbReference type="ChEBI" id="CHEBI:137748"/>
        <dbReference type="ChEBI" id="CHEBI:176338"/>
        <dbReference type="ChEBI" id="CHEBI:176343"/>
        <dbReference type="EC" id="2.4.1.182"/>
    </reaction>
</comment>
<dbReference type="InterPro" id="IPR003835">
    <property type="entry name" value="Glyco_trans_19"/>
</dbReference>
<evidence type="ECO:0000256" key="10">
    <source>
        <dbReference type="ARBA" id="ARBA00048975"/>
    </source>
</evidence>
<dbReference type="RefSeq" id="WP_218138980.1">
    <property type="nucleotide sequence ID" value="NZ_FNYH01000003.1"/>
</dbReference>
<evidence type="ECO:0000256" key="2">
    <source>
        <dbReference type="ARBA" id="ARBA00007868"/>
    </source>
</evidence>
<comment type="similarity">
    <text evidence="2 11">Belongs to the LpxB family.</text>
</comment>
<evidence type="ECO:0000256" key="5">
    <source>
        <dbReference type="ARBA" id="ARBA00022516"/>
    </source>
</evidence>
<evidence type="ECO:0000256" key="7">
    <source>
        <dbReference type="ARBA" id="ARBA00022676"/>
    </source>
</evidence>
<dbReference type="AlphaFoldDB" id="A0A1H6R630"/>
<dbReference type="PANTHER" id="PTHR30372">
    <property type="entry name" value="LIPID-A-DISACCHARIDE SYNTHASE"/>
    <property type="match status" value="1"/>
</dbReference>
<sequence length="395" mass="43830">MKIFVVAGELSGDLLGASLLRALKQVYPQAEFQGIGGSQMQAAGLQSLFPLESLSVMGLVEVLKHLPRLMHIRRHLIRAALTWRADLVIGIDAPDFNLGLEKRLKAAGIPSVHYVSPSVWAWRQGRIHTIKQSVDLMLTLLPFEADFYRQHQQAVCFVGHPQADALPLYPDQAQARRDLNQLAPFAQRPLPEPAPLDQVFQLQDRPVIALLPGSRQGEIARLGSLFLRTAQRLSHLYPHAHFVLVAASPERAQELAILCRLFYLPRLHVIEGHATQVLTAADVALLASGTVTLEASLCHTPSVVAYQLAPLTWQLAKRLVKIPYVSLPNLLAQAPLIPERLQDAATPKHLAQDLLQWLVHPEQRAHWREQCAQIQQRLRQDASATAAAAIAELMD</sequence>
<dbReference type="PANTHER" id="PTHR30372:SF4">
    <property type="entry name" value="LIPID-A-DISACCHARIDE SYNTHASE, MITOCHONDRIAL-RELATED"/>
    <property type="match status" value="1"/>
</dbReference>
<keyword evidence="5 11" id="KW-0444">Lipid biosynthesis</keyword>